<proteinExistence type="predicted"/>
<dbReference type="PANTHER" id="PTHR23302:SF5">
    <property type="entry name" value="TRANSMEMBRANE CHANNEL-LIKE PROTEIN 5"/>
    <property type="match status" value="1"/>
</dbReference>
<keyword evidence="1" id="KW-0472">Membrane</keyword>
<sequence length="368" mass="42502">MASRERIKAIRNQPRTMEEKRNLRKLVDKEKSKQSRHIFELSCCTHCVNSISLAYRRSKNILSELLSSISLWQKTFKVIGGKFGTSVLSYFNFLRWLLKFNIFSFIVTFSFIIIPQFTVAGRNTLQFTGLEFFTGAGYFSDTVMYYGFYTNSTIQHGSGGASYDMQLAYIFTIAACLIICFFSLLFSMARYFRNNFINPHIYSRGITKLVFCWDFTITHERAVKLKQKNLSTELRENLSEIRQENVRLTLNQQLTRLSIHLAAWVVSTGVATTCCVAVYYLAVNNSEFLQSHRNPGSVLLLPFVVSCINLAVPRFYSMFSLVEHYEIPRQEVYVLLIRNIVLKISIIGILCYYWLSIVALAGEEVRFP</sequence>
<dbReference type="Proteomes" id="UP000550707">
    <property type="component" value="Unassembled WGS sequence"/>
</dbReference>
<keyword evidence="1" id="KW-1133">Transmembrane helix</keyword>
<protein>
    <submittedName>
        <fullName evidence="2">Transmembrane channel like 5</fullName>
    </submittedName>
</protein>
<evidence type="ECO:0000256" key="1">
    <source>
        <dbReference type="SAM" id="Phobius"/>
    </source>
</evidence>
<dbReference type="EMBL" id="JACASF010000003">
    <property type="protein sequence ID" value="KAF6491254.1"/>
    <property type="molecule type" value="Genomic_DNA"/>
</dbReference>
<comment type="caution">
    <text evidence="2">The sequence shown here is derived from an EMBL/GenBank/DDBJ whole genome shotgun (WGS) entry which is preliminary data.</text>
</comment>
<keyword evidence="1 2" id="KW-0812">Transmembrane</keyword>
<feature type="transmembrane region" description="Helical" evidence="1">
    <location>
        <begin position="332"/>
        <end position="355"/>
    </location>
</feature>
<organism evidence="2 3">
    <name type="scientific">Molossus molossus</name>
    <name type="common">Pallas' mastiff bat</name>
    <name type="synonym">Vespertilio molossus</name>
    <dbReference type="NCBI Taxonomy" id="27622"/>
    <lineage>
        <taxon>Eukaryota</taxon>
        <taxon>Metazoa</taxon>
        <taxon>Chordata</taxon>
        <taxon>Craniata</taxon>
        <taxon>Vertebrata</taxon>
        <taxon>Euteleostomi</taxon>
        <taxon>Mammalia</taxon>
        <taxon>Eutheria</taxon>
        <taxon>Laurasiatheria</taxon>
        <taxon>Chiroptera</taxon>
        <taxon>Yangochiroptera</taxon>
        <taxon>Molossidae</taxon>
        <taxon>Molossus</taxon>
    </lineage>
</organism>
<feature type="transmembrane region" description="Helical" evidence="1">
    <location>
        <begin position="167"/>
        <end position="186"/>
    </location>
</feature>
<dbReference type="GO" id="GO:0005886">
    <property type="term" value="C:plasma membrane"/>
    <property type="evidence" value="ECO:0007669"/>
    <property type="project" value="InterPro"/>
</dbReference>
<evidence type="ECO:0000313" key="2">
    <source>
        <dbReference type="EMBL" id="KAF6491254.1"/>
    </source>
</evidence>
<feature type="transmembrane region" description="Helical" evidence="1">
    <location>
        <begin position="96"/>
        <end position="117"/>
    </location>
</feature>
<name>A0A7J8J302_MOLMO</name>
<dbReference type="GO" id="GO:0008381">
    <property type="term" value="F:mechanosensitive monoatomic ion channel activity"/>
    <property type="evidence" value="ECO:0007669"/>
    <property type="project" value="TreeGrafter"/>
</dbReference>
<feature type="transmembrane region" description="Helical" evidence="1">
    <location>
        <begin position="261"/>
        <end position="282"/>
    </location>
</feature>
<dbReference type="InterPro" id="IPR038900">
    <property type="entry name" value="TMC"/>
</dbReference>
<reference evidence="2 3" key="1">
    <citation type="journal article" date="2020" name="Nature">
        <title>Six reference-quality genomes reveal evolution of bat adaptations.</title>
        <authorList>
            <person name="Jebb D."/>
            <person name="Huang Z."/>
            <person name="Pippel M."/>
            <person name="Hughes G.M."/>
            <person name="Lavrichenko K."/>
            <person name="Devanna P."/>
            <person name="Winkler S."/>
            <person name="Jermiin L.S."/>
            <person name="Skirmuntt E.C."/>
            <person name="Katzourakis A."/>
            <person name="Burkitt-Gray L."/>
            <person name="Ray D.A."/>
            <person name="Sullivan K.A.M."/>
            <person name="Roscito J.G."/>
            <person name="Kirilenko B.M."/>
            <person name="Davalos L.M."/>
            <person name="Corthals A.P."/>
            <person name="Power M.L."/>
            <person name="Jones G."/>
            <person name="Ransome R.D."/>
            <person name="Dechmann D.K.N."/>
            <person name="Locatelli A.G."/>
            <person name="Puechmaille S.J."/>
            <person name="Fedrigo O."/>
            <person name="Jarvis E.D."/>
            <person name="Hiller M."/>
            <person name="Vernes S.C."/>
            <person name="Myers E.W."/>
            <person name="Teeling E.C."/>
        </authorList>
    </citation>
    <scope>NUCLEOTIDE SEQUENCE [LARGE SCALE GENOMIC DNA]</scope>
    <source>
        <strain evidence="2">MMolMol1</strain>
        <tissue evidence="2">Muscle</tissue>
    </source>
</reference>
<dbReference type="AlphaFoldDB" id="A0A7J8J302"/>
<accession>A0A7J8J302</accession>
<gene>
    <name evidence="2" type="ORF">HJG59_018242</name>
</gene>
<evidence type="ECO:0000313" key="3">
    <source>
        <dbReference type="Proteomes" id="UP000550707"/>
    </source>
</evidence>
<keyword evidence="3" id="KW-1185">Reference proteome</keyword>
<feature type="transmembrane region" description="Helical" evidence="1">
    <location>
        <begin position="294"/>
        <end position="312"/>
    </location>
</feature>
<dbReference type="PANTHER" id="PTHR23302">
    <property type="entry name" value="TRANSMEMBRANE CHANNEL-RELATED"/>
    <property type="match status" value="1"/>
</dbReference>